<dbReference type="AlphaFoldDB" id="A0A285BYG0"/>
<proteinExistence type="predicted"/>
<organism evidence="1 2">
    <name type="scientific">Nitrosomonas ureae</name>
    <dbReference type="NCBI Taxonomy" id="44577"/>
    <lineage>
        <taxon>Bacteria</taxon>
        <taxon>Pseudomonadati</taxon>
        <taxon>Pseudomonadota</taxon>
        <taxon>Betaproteobacteria</taxon>
        <taxon>Nitrosomonadales</taxon>
        <taxon>Nitrosomonadaceae</taxon>
        <taxon>Nitrosomonas</taxon>
    </lineage>
</organism>
<sequence>MDDHDAIAEDHQLTVLLNTDYIDCEKSHNARAISSLVIMEQFAVKIQF</sequence>
<gene>
    <name evidence="1" type="ORF">SAMN06296273_1290</name>
</gene>
<dbReference type="EMBL" id="LT907782">
    <property type="protein sequence ID" value="SNX59853.1"/>
    <property type="molecule type" value="Genomic_DNA"/>
</dbReference>
<evidence type="ECO:0000313" key="2">
    <source>
        <dbReference type="Proteomes" id="UP000242498"/>
    </source>
</evidence>
<reference evidence="1 2" key="1">
    <citation type="submission" date="2017-08" db="EMBL/GenBank/DDBJ databases">
        <authorList>
            <person name="de Groot N.N."/>
        </authorList>
    </citation>
    <scope>NUCLEOTIDE SEQUENCE [LARGE SCALE GENOMIC DNA]</scope>
    <source>
        <strain evidence="1 2">Nm15</strain>
    </source>
</reference>
<name>A0A285BYG0_9PROT</name>
<accession>A0A285BYG0</accession>
<protein>
    <submittedName>
        <fullName evidence="1">Uncharacterized protein</fullName>
    </submittedName>
</protein>
<evidence type="ECO:0000313" key="1">
    <source>
        <dbReference type="EMBL" id="SNX59853.1"/>
    </source>
</evidence>
<dbReference type="Proteomes" id="UP000242498">
    <property type="component" value="Chromosome I"/>
</dbReference>